<dbReference type="Pfam" id="PF05683">
    <property type="entry name" value="Fumerase_C"/>
    <property type="match status" value="1"/>
</dbReference>
<accession>A0A3A4R3K4</accession>
<evidence type="ECO:0000259" key="3">
    <source>
        <dbReference type="Pfam" id="PF05683"/>
    </source>
</evidence>
<comment type="caution">
    <text evidence="4">The sequence shown here is derived from an EMBL/GenBank/DDBJ whole genome shotgun (WGS) entry which is preliminary data.</text>
</comment>
<dbReference type="Gene3D" id="3.20.130.10">
    <property type="entry name" value="Fe-S hydro-lyase, tartrate dehydratase beta-type, catalytic domain"/>
    <property type="match status" value="1"/>
</dbReference>
<dbReference type="PANTHER" id="PTHR43351">
    <property type="entry name" value="L(+)-TARTRATE DEHYDRATASE SUBUNIT BETA"/>
    <property type="match status" value="1"/>
</dbReference>
<proteinExistence type="inferred from homology"/>
<dbReference type="EMBL" id="QZJZ01000053">
    <property type="protein sequence ID" value="RJP59233.1"/>
    <property type="molecule type" value="Genomic_DNA"/>
</dbReference>
<dbReference type="GO" id="GO:0016836">
    <property type="term" value="F:hydro-lyase activity"/>
    <property type="evidence" value="ECO:0007669"/>
    <property type="project" value="InterPro"/>
</dbReference>
<organism evidence="4 5">
    <name type="scientific">Candidatus Auribacter fodinae</name>
    <dbReference type="NCBI Taxonomy" id="2093366"/>
    <lineage>
        <taxon>Bacteria</taxon>
        <taxon>Pseudomonadati</taxon>
        <taxon>Candidatus Auribacterota</taxon>
        <taxon>Candidatus Auribacteria</taxon>
        <taxon>Candidatus Auribacterales</taxon>
        <taxon>Candidatus Auribacteraceae</taxon>
        <taxon>Candidatus Auribacter</taxon>
    </lineage>
</organism>
<dbReference type="InterPro" id="IPR004647">
    <property type="entry name" value="Fe-S_hydro-lyase_TtdB-typ_cat"/>
</dbReference>
<reference evidence="4 5" key="1">
    <citation type="journal article" date="2017" name="ISME J.">
        <title>Energy and carbon metabolisms in a deep terrestrial subsurface fluid microbial community.</title>
        <authorList>
            <person name="Momper L."/>
            <person name="Jungbluth S.P."/>
            <person name="Lee M.D."/>
            <person name="Amend J.P."/>
        </authorList>
    </citation>
    <scope>NUCLEOTIDE SEQUENCE [LARGE SCALE GENOMIC DNA]</scope>
    <source>
        <strain evidence="4">SURF_26</strain>
    </source>
</reference>
<dbReference type="SUPFAM" id="SSF117457">
    <property type="entry name" value="FumA C-terminal domain-like"/>
    <property type="match status" value="1"/>
</dbReference>
<dbReference type="Proteomes" id="UP000266426">
    <property type="component" value="Unassembled WGS sequence"/>
</dbReference>
<dbReference type="NCBIfam" id="TIGR00723">
    <property type="entry name" value="ttdB_fumA_fumB"/>
    <property type="match status" value="1"/>
</dbReference>
<comment type="similarity">
    <text evidence="1">Belongs to the class-I fumarase family.</text>
</comment>
<evidence type="ECO:0000313" key="4">
    <source>
        <dbReference type="EMBL" id="RJP59233.1"/>
    </source>
</evidence>
<sequence length="179" mass="19331">MNERKIHTPLTRRDARALRAGDRLLISGTLYTARDESHKRIIDLLESGKKPPFSLRDQIIYYVGPTPAPPGEIIGSAGPTTGYRMDSFTPRLICEGITATIGKGVRGPEVIAAMKEYGAVYLAALGGGGALLQSCIKAVEEIAFPDLGTEAVRRFTVVDFPVVVAIDSLGTNLYERNKA</sequence>
<name>A0A3A4R3K4_9BACT</name>
<evidence type="ECO:0000313" key="5">
    <source>
        <dbReference type="Proteomes" id="UP000266426"/>
    </source>
</evidence>
<dbReference type="InterPro" id="IPR036660">
    <property type="entry name" value="Fe-S_hydroAse_TtdB_cat_sf"/>
</dbReference>
<protein>
    <submittedName>
        <fullName evidence="4">Fe-S-containing hydro-lyase</fullName>
    </submittedName>
</protein>
<gene>
    <name evidence="4" type="ORF">C4541_06415</name>
</gene>
<evidence type="ECO:0000256" key="2">
    <source>
        <dbReference type="ARBA" id="ARBA00023239"/>
    </source>
</evidence>
<feature type="domain" description="Fe-S hydro-lyase tartrate dehydratase beta-type catalytic" evidence="3">
    <location>
        <begin position="6"/>
        <end position="176"/>
    </location>
</feature>
<dbReference type="AlphaFoldDB" id="A0A3A4R3K4"/>
<evidence type="ECO:0000256" key="1">
    <source>
        <dbReference type="ARBA" id="ARBA00008876"/>
    </source>
</evidence>
<dbReference type="NCBIfam" id="NF005310">
    <property type="entry name" value="PRK06842.1"/>
    <property type="match status" value="1"/>
</dbReference>
<dbReference type="PANTHER" id="PTHR43351:SF2">
    <property type="entry name" value="L(+)-TARTRATE DEHYDRATASE SUBUNIT BETA-RELATED"/>
    <property type="match status" value="1"/>
</dbReference>
<keyword evidence="2 4" id="KW-0456">Lyase</keyword>